<name>A0A6M2Z6S8_9CAUD</name>
<protein>
    <submittedName>
        <fullName evidence="1">Uncharacterized protein</fullName>
    </submittedName>
</protein>
<organism evidence="1 2">
    <name type="scientific">Salmonella phage vB_SalM-LPST153</name>
    <dbReference type="NCBI Taxonomy" id="2604904"/>
    <lineage>
        <taxon>Viruses</taxon>
        <taxon>Duplodnaviria</taxon>
        <taxon>Heunggongvirae</taxon>
        <taxon>Uroviricota</taxon>
        <taxon>Caudoviricetes</taxon>
        <taxon>Autographivirales</taxon>
        <taxon>Autotranscriptaviridae</taxon>
        <taxon>Studiervirinae</taxon>
        <taxon>Berlinvirus</taxon>
        <taxon>Berlinvirus SalMLPST153</taxon>
    </lineage>
</organism>
<dbReference type="Proteomes" id="UP000509128">
    <property type="component" value="Segment"/>
</dbReference>
<dbReference type="EMBL" id="MK907285">
    <property type="protein sequence ID" value="QEM41221.1"/>
    <property type="molecule type" value="Genomic_DNA"/>
</dbReference>
<reference evidence="1 2" key="1">
    <citation type="submission" date="2019-05" db="EMBL/GenBank/DDBJ databases">
        <authorList>
            <person name="Islam M.S."/>
            <person name="Li J."/>
        </authorList>
    </citation>
    <scope>NUCLEOTIDE SEQUENCE [LARGE SCALE GENOMIC DNA]</scope>
</reference>
<evidence type="ECO:0000313" key="2">
    <source>
        <dbReference type="Proteomes" id="UP000509128"/>
    </source>
</evidence>
<accession>A0A6M2Z6S8</accession>
<gene>
    <name evidence="1" type="ORF">vBSalMLPST153_orf00019</name>
</gene>
<keyword evidence="2" id="KW-1185">Reference proteome</keyword>
<evidence type="ECO:0000313" key="1">
    <source>
        <dbReference type="EMBL" id="QEM41221.1"/>
    </source>
</evidence>
<proteinExistence type="predicted"/>
<sequence length="30" mass="3578">MIPTLSSNFKENIYYVNPYQEVHGEPTRYS</sequence>